<dbReference type="RefSeq" id="WP_344762660.1">
    <property type="nucleotide sequence ID" value="NZ_BAAAZE010000007.1"/>
</dbReference>
<accession>A0ABP7T1I8</accession>
<reference evidence="5" key="1">
    <citation type="journal article" date="2019" name="Int. J. Syst. Evol. Microbiol.">
        <title>The Global Catalogue of Microorganisms (GCM) 10K type strain sequencing project: providing services to taxonomists for standard genome sequencing and annotation.</title>
        <authorList>
            <consortium name="The Broad Institute Genomics Platform"/>
            <consortium name="The Broad Institute Genome Sequencing Center for Infectious Disease"/>
            <person name="Wu L."/>
            <person name="Ma J."/>
        </authorList>
    </citation>
    <scope>NUCLEOTIDE SEQUENCE [LARGE SCALE GENOMIC DNA]</scope>
    <source>
        <strain evidence="5">JCM 16673</strain>
    </source>
</reference>
<feature type="region of interest" description="Disordered" evidence="1">
    <location>
        <begin position="1"/>
        <end position="55"/>
    </location>
</feature>
<dbReference type="SUPFAM" id="SSF110997">
    <property type="entry name" value="Sporulation related repeat"/>
    <property type="match status" value="1"/>
</dbReference>
<feature type="transmembrane region" description="Helical" evidence="2">
    <location>
        <begin position="62"/>
        <end position="80"/>
    </location>
</feature>
<evidence type="ECO:0000256" key="2">
    <source>
        <dbReference type="SAM" id="Phobius"/>
    </source>
</evidence>
<evidence type="ECO:0000313" key="4">
    <source>
        <dbReference type="EMBL" id="GAA4019723.1"/>
    </source>
</evidence>
<sequence>MGLSSLFRKKPQEPDSAEGAFYSRAEEDSKAVRTRGKRQPAASAAKPVDPVLPEKKRARRRLVGAVALVLAAVIGLPMVLDSEPKPLAEDISIQIPSKDLPPARPVTARAAPANVPQGAALDQAEEVIDPAVTQTSPAKPPASVVAAKPVEESKSKVQIANATPTKPIAKPESKPESKPEPKPESKTESRPESRPEPKPESKPEPKSVDADEKLADSARARAILDGDTAATKTDKKPTKVIVQIAALASKEKVAELQEKLKSAGIASYTQTVSTEGGARIRIRIGPFNSQEEADKARAKLVKIGLTGTVVPS</sequence>
<dbReference type="Gene3D" id="3.30.70.1070">
    <property type="entry name" value="Sporulation related repeat"/>
    <property type="match status" value="1"/>
</dbReference>
<dbReference type="InterPro" id="IPR036680">
    <property type="entry name" value="SPOR-like_sf"/>
</dbReference>
<gene>
    <name evidence="4" type="ORF">GCM10022212_15080</name>
</gene>
<comment type="caution">
    <text evidence="4">The sequence shown here is derived from an EMBL/GenBank/DDBJ whole genome shotgun (WGS) entry which is preliminary data.</text>
</comment>
<dbReference type="EMBL" id="BAAAZE010000007">
    <property type="protein sequence ID" value="GAA4019723.1"/>
    <property type="molecule type" value="Genomic_DNA"/>
</dbReference>
<dbReference type="PANTHER" id="PTHR38687:SF1">
    <property type="entry name" value="CELL DIVISION PROTEIN DEDD"/>
    <property type="match status" value="1"/>
</dbReference>
<dbReference type="PANTHER" id="PTHR38687">
    <property type="entry name" value="CELL DIVISION PROTEIN DEDD-RELATED"/>
    <property type="match status" value="1"/>
</dbReference>
<dbReference type="PROSITE" id="PS51724">
    <property type="entry name" value="SPOR"/>
    <property type="match status" value="1"/>
</dbReference>
<dbReference type="InterPro" id="IPR007730">
    <property type="entry name" value="SPOR-like_dom"/>
</dbReference>
<organism evidence="4 5">
    <name type="scientific">Actimicrobium antarcticum</name>
    <dbReference type="NCBI Taxonomy" id="1051899"/>
    <lineage>
        <taxon>Bacteria</taxon>
        <taxon>Pseudomonadati</taxon>
        <taxon>Pseudomonadota</taxon>
        <taxon>Betaproteobacteria</taxon>
        <taxon>Burkholderiales</taxon>
        <taxon>Oxalobacteraceae</taxon>
        <taxon>Actimicrobium</taxon>
    </lineage>
</organism>
<keyword evidence="2" id="KW-0472">Membrane</keyword>
<evidence type="ECO:0000259" key="3">
    <source>
        <dbReference type="PROSITE" id="PS51724"/>
    </source>
</evidence>
<keyword evidence="5" id="KW-1185">Reference proteome</keyword>
<evidence type="ECO:0000256" key="1">
    <source>
        <dbReference type="SAM" id="MobiDB-lite"/>
    </source>
</evidence>
<evidence type="ECO:0000313" key="5">
    <source>
        <dbReference type="Proteomes" id="UP001501353"/>
    </source>
</evidence>
<feature type="compositionally biased region" description="Basic and acidic residues" evidence="1">
    <location>
        <begin position="169"/>
        <end position="224"/>
    </location>
</feature>
<name>A0ABP7T1I8_9BURK</name>
<keyword evidence="2" id="KW-0812">Transmembrane</keyword>
<keyword evidence="2" id="KW-1133">Transmembrane helix</keyword>
<feature type="region of interest" description="Disordered" evidence="1">
    <location>
        <begin position="97"/>
        <end position="235"/>
    </location>
</feature>
<feature type="domain" description="SPOR" evidence="3">
    <location>
        <begin position="234"/>
        <end position="312"/>
    </location>
</feature>
<dbReference type="InterPro" id="IPR052521">
    <property type="entry name" value="Cell_div_SPOR-domain"/>
</dbReference>
<dbReference type="Proteomes" id="UP001501353">
    <property type="component" value="Unassembled WGS sequence"/>
</dbReference>
<proteinExistence type="predicted"/>
<protein>
    <submittedName>
        <fullName evidence="4">SPOR domain-containing protein</fullName>
    </submittedName>
</protein>
<dbReference type="Pfam" id="PF05036">
    <property type="entry name" value="SPOR"/>
    <property type="match status" value="1"/>
</dbReference>
<feature type="compositionally biased region" description="Low complexity" evidence="1">
    <location>
        <begin position="105"/>
        <end position="116"/>
    </location>
</feature>